<comment type="caution">
    <text evidence="5">The sequence shown here is derived from an EMBL/GenBank/DDBJ whole genome shotgun (WGS) entry which is preliminary data.</text>
</comment>
<keyword evidence="2" id="KW-1278">Translocase</keyword>
<sequence length="106" mass="12295">MALGPLWRILVRRPLSSIFRERELIYDLFEAANGVAEYQKLITRNPIFLERVEGVGIIGGDEALNWGLSGPMLRASGIEWDLRKVDHYESYDEFDWRFNGNEKGIH</sequence>
<evidence type="ECO:0000313" key="5">
    <source>
        <dbReference type="EMBL" id="MCD9644661.1"/>
    </source>
</evidence>
<dbReference type="Proteomes" id="UP000823775">
    <property type="component" value="Unassembled WGS sequence"/>
</dbReference>
<evidence type="ECO:0000256" key="3">
    <source>
        <dbReference type="ARBA" id="ARBA00023027"/>
    </source>
</evidence>
<dbReference type="EMBL" id="JACEIK010004221">
    <property type="protein sequence ID" value="MCD9644661.1"/>
    <property type="molecule type" value="Genomic_DNA"/>
</dbReference>
<evidence type="ECO:0000259" key="4">
    <source>
        <dbReference type="Pfam" id="PF00346"/>
    </source>
</evidence>
<name>A0ABS8VD11_DATST</name>
<reference evidence="5 6" key="1">
    <citation type="journal article" date="2021" name="BMC Genomics">
        <title>Datura genome reveals duplications of psychoactive alkaloid biosynthetic genes and high mutation rate following tissue culture.</title>
        <authorList>
            <person name="Rajewski A."/>
            <person name="Carter-House D."/>
            <person name="Stajich J."/>
            <person name="Litt A."/>
        </authorList>
    </citation>
    <scope>NUCLEOTIDE SEQUENCE [LARGE SCALE GENOMIC DNA]</scope>
    <source>
        <strain evidence="5">AR-01</strain>
    </source>
</reference>
<dbReference type="InterPro" id="IPR029014">
    <property type="entry name" value="NiFe-Hase_large"/>
</dbReference>
<evidence type="ECO:0000256" key="1">
    <source>
        <dbReference type="ARBA" id="ARBA00005769"/>
    </source>
</evidence>
<dbReference type="SUPFAM" id="SSF56762">
    <property type="entry name" value="HydB/Nqo4-like"/>
    <property type="match status" value="1"/>
</dbReference>
<feature type="domain" description="NADH-quinone oxidoreductase subunit D" evidence="4">
    <location>
        <begin position="35"/>
        <end position="103"/>
    </location>
</feature>
<organism evidence="5 6">
    <name type="scientific">Datura stramonium</name>
    <name type="common">Jimsonweed</name>
    <name type="synonym">Common thornapple</name>
    <dbReference type="NCBI Taxonomy" id="4076"/>
    <lineage>
        <taxon>Eukaryota</taxon>
        <taxon>Viridiplantae</taxon>
        <taxon>Streptophyta</taxon>
        <taxon>Embryophyta</taxon>
        <taxon>Tracheophyta</taxon>
        <taxon>Spermatophyta</taxon>
        <taxon>Magnoliopsida</taxon>
        <taxon>eudicotyledons</taxon>
        <taxon>Gunneridae</taxon>
        <taxon>Pentapetalae</taxon>
        <taxon>asterids</taxon>
        <taxon>lamiids</taxon>
        <taxon>Solanales</taxon>
        <taxon>Solanaceae</taxon>
        <taxon>Solanoideae</taxon>
        <taxon>Datureae</taxon>
        <taxon>Datura</taxon>
    </lineage>
</organism>
<keyword evidence="3" id="KW-0520">NAD</keyword>
<dbReference type="InterPro" id="IPR022885">
    <property type="entry name" value="NDH1_su_D/H"/>
</dbReference>
<dbReference type="InterPro" id="IPR001135">
    <property type="entry name" value="NADH_Q_OxRdtase_suD"/>
</dbReference>
<dbReference type="Gene3D" id="1.10.645.10">
    <property type="entry name" value="Cytochrome-c3 Hydrogenase, chain B"/>
    <property type="match status" value="1"/>
</dbReference>
<dbReference type="PANTHER" id="PTHR11993">
    <property type="entry name" value="NADH-UBIQUINONE OXIDOREDUCTASE 49 KDA SUBUNIT"/>
    <property type="match status" value="1"/>
</dbReference>
<accession>A0ABS8VD11</accession>
<dbReference type="Pfam" id="PF00346">
    <property type="entry name" value="Complex1_49kDa"/>
    <property type="match status" value="1"/>
</dbReference>
<evidence type="ECO:0000313" key="6">
    <source>
        <dbReference type="Proteomes" id="UP000823775"/>
    </source>
</evidence>
<proteinExistence type="inferred from homology"/>
<protein>
    <recommendedName>
        <fullName evidence="4">NADH-quinone oxidoreductase subunit D domain-containing protein</fullName>
    </recommendedName>
</protein>
<keyword evidence="6" id="KW-1185">Reference proteome</keyword>
<comment type="similarity">
    <text evidence="1">Belongs to the complex I 49 kDa subunit family.</text>
</comment>
<dbReference type="PANTHER" id="PTHR11993:SF10">
    <property type="entry name" value="NADH DEHYDROGENASE [UBIQUINONE] IRON-SULFUR PROTEIN 2, MITOCHONDRIAL"/>
    <property type="match status" value="1"/>
</dbReference>
<evidence type="ECO:0000256" key="2">
    <source>
        <dbReference type="ARBA" id="ARBA00022967"/>
    </source>
</evidence>
<gene>
    <name evidence="5" type="ORF">HAX54_033064</name>
</gene>